<accession>A0A667ZBX4</accession>
<feature type="region of interest" description="Disordered" evidence="1">
    <location>
        <begin position="227"/>
        <end position="277"/>
    </location>
</feature>
<protein>
    <recommendedName>
        <fullName evidence="2">DUF4537 domain-containing protein</fullName>
    </recommendedName>
</protein>
<dbReference type="Ensembl" id="ENSMMDT00005038691.1">
    <property type="protein sequence ID" value="ENSMMDP00005037892.1"/>
    <property type="gene ID" value="ENSMMDG00005017660.1"/>
</dbReference>
<reference evidence="3" key="2">
    <citation type="submission" date="2025-08" db="UniProtKB">
        <authorList>
            <consortium name="Ensembl"/>
        </authorList>
    </citation>
    <scope>IDENTIFICATION</scope>
</reference>
<dbReference type="Proteomes" id="UP000472263">
    <property type="component" value="Chromosome 6"/>
</dbReference>
<name>A0A667ZBX4_9TELE</name>
<evidence type="ECO:0000259" key="2">
    <source>
        <dbReference type="Pfam" id="PF15057"/>
    </source>
</evidence>
<reference evidence="3" key="3">
    <citation type="submission" date="2025-09" db="UniProtKB">
        <authorList>
            <consortium name="Ensembl"/>
        </authorList>
    </citation>
    <scope>IDENTIFICATION</scope>
</reference>
<dbReference type="InParanoid" id="A0A667ZBX4"/>
<proteinExistence type="predicted"/>
<dbReference type="InterPro" id="IPR032770">
    <property type="entry name" value="DUF4537"/>
</dbReference>
<feature type="compositionally biased region" description="Low complexity" evidence="1">
    <location>
        <begin position="259"/>
        <end position="268"/>
    </location>
</feature>
<dbReference type="GeneTree" id="ENSGT00940000174915"/>
<keyword evidence="4" id="KW-1185">Reference proteome</keyword>
<organism evidence="3 4">
    <name type="scientific">Myripristis murdjan</name>
    <name type="common">pinecone soldierfish</name>
    <dbReference type="NCBI Taxonomy" id="586833"/>
    <lineage>
        <taxon>Eukaryota</taxon>
        <taxon>Metazoa</taxon>
        <taxon>Chordata</taxon>
        <taxon>Craniata</taxon>
        <taxon>Vertebrata</taxon>
        <taxon>Euteleostomi</taxon>
        <taxon>Actinopterygii</taxon>
        <taxon>Neopterygii</taxon>
        <taxon>Teleostei</taxon>
        <taxon>Neoteleostei</taxon>
        <taxon>Acanthomorphata</taxon>
        <taxon>Holocentriformes</taxon>
        <taxon>Holocentridae</taxon>
        <taxon>Myripristis</taxon>
    </lineage>
</organism>
<dbReference type="PANTHER" id="PTHR14343:SF3">
    <property type="entry name" value="SIMILAR TO PREDICTED GENE ICRFP703B1614Q5.5"/>
    <property type="match status" value="1"/>
</dbReference>
<feature type="domain" description="DUF4537" evidence="2">
    <location>
        <begin position="43"/>
        <end position="170"/>
    </location>
</feature>
<sequence length="320" mass="35323">MVNSYPLGFLWSPRCSLGNPLRPVTPCMLSDETLGSADFFPGCRVLARRELDGLYYLGKVLHESCRGVWVVEFDHPGGVGLGISSSWQQLVCSPDMVNHSRAHTRCLAPGDAVLSPWEPELWRYGPGIVMAGRQHRESDGAPGLRVRMWNGCVSVVPGNLAVYITASHHDRISRELHVAASAPSHHCNWPCVHSPACAPWLCCTECCQSPPASCCCPGVDQWPGRATPTSARSLGSMDVFSRAERDKKDDLKHTNTGKSEPSPSSSSEAETRGEFPAVVKIRIKQQCPPWRYWRRNGPEPQHHLPGEEHFLCSLIQPELS</sequence>
<evidence type="ECO:0000256" key="1">
    <source>
        <dbReference type="SAM" id="MobiDB-lite"/>
    </source>
</evidence>
<dbReference type="Pfam" id="PF15057">
    <property type="entry name" value="DUF4537"/>
    <property type="match status" value="1"/>
</dbReference>
<feature type="compositionally biased region" description="Basic and acidic residues" evidence="1">
    <location>
        <begin position="241"/>
        <end position="253"/>
    </location>
</feature>
<evidence type="ECO:0000313" key="4">
    <source>
        <dbReference type="Proteomes" id="UP000472263"/>
    </source>
</evidence>
<evidence type="ECO:0000313" key="3">
    <source>
        <dbReference type="Ensembl" id="ENSMMDP00005037892.1"/>
    </source>
</evidence>
<dbReference type="AlphaFoldDB" id="A0A667ZBX4"/>
<dbReference type="PANTHER" id="PTHR14343">
    <property type="entry name" value="VWFA DOMAIN-CONTAINING PROTEIN"/>
    <property type="match status" value="1"/>
</dbReference>
<reference evidence="3" key="1">
    <citation type="submission" date="2019-06" db="EMBL/GenBank/DDBJ databases">
        <authorList>
            <consortium name="Wellcome Sanger Institute Data Sharing"/>
        </authorList>
    </citation>
    <scope>NUCLEOTIDE SEQUENCE [LARGE SCALE GENOMIC DNA]</scope>
</reference>